<feature type="transmembrane region" description="Helical" evidence="1">
    <location>
        <begin position="129"/>
        <end position="155"/>
    </location>
</feature>
<evidence type="ECO:0000313" key="3">
    <source>
        <dbReference type="Proteomes" id="UP000193685"/>
    </source>
</evidence>
<accession>A0A1Y2ESV6</accession>
<feature type="transmembrane region" description="Helical" evidence="1">
    <location>
        <begin position="334"/>
        <end position="357"/>
    </location>
</feature>
<sequence length="459" mass="51690">MAMDEKWRFMPTRATSDYINRVGLITSFSCCGLACLVLLWATALWLDKRTRHVLERKSSQMLLACVFASAIYGGLYALTNLESGSFACRFEMFFVILAFEFMNWLQLCISLNLIMALYCPGVYRYNVHLAFYASSFFVALGLAIGPLVANVYRWSPVTNSCWLTSEAAEAGDFDYWQLAVIEIPLLLGTIVMTVSLIMVAYRFFWDKKHEGTAPEMLNQLFEPAVANDNFDVHASAEGTVSSRFQITEIIAPPGMNISPLMASHHPHRPSESIFSGFSQASTNSRGRAMKMPRLGNITEEDRKVRVARLPVTPNFGQNPVTESSQELRKTVWRIAIYPVLHLILATSGAVGQLMLQASENRSEAYQTRLFLLISQLSAWVPLAYILPALFADTSLIDGLREWIRLRREIGEPDLEVALGKNAHLEVECDVITITHGKSETRSIRLDDWSQSLHEQEKKP</sequence>
<feature type="transmembrane region" description="Helical" evidence="1">
    <location>
        <begin position="58"/>
        <end position="78"/>
    </location>
</feature>
<proteinExistence type="predicted"/>
<dbReference type="GeneID" id="63786877"/>
<organism evidence="2 3">
    <name type="scientific">Protomyces lactucae-debilis</name>
    <dbReference type="NCBI Taxonomy" id="2754530"/>
    <lineage>
        <taxon>Eukaryota</taxon>
        <taxon>Fungi</taxon>
        <taxon>Dikarya</taxon>
        <taxon>Ascomycota</taxon>
        <taxon>Taphrinomycotina</taxon>
        <taxon>Taphrinomycetes</taxon>
        <taxon>Taphrinales</taxon>
        <taxon>Protomycetaceae</taxon>
        <taxon>Protomyces</taxon>
    </lineage>
</organism>
<dbReference type="AlphaFoldDB" id="A0A1Y2ESV6"/>
<evidence type="ECO:0008006" key="4">
    <source>
        <dbReference type="Google" id="ProtNLM"/>
    </source>
</evidence>
<keyword evidence="3" id="KW-1185">Reference proteome</keyword>
<feature type="transmembrane region" description="Helical" evidence="1">
    <location>
        <begin position="22"/>
        <end position="46"/>
    </location>
</feature>
<keyword evidence="1" id="KW-1133">Transmembrane helix</keyword>
<feature type="transmembrane region" description="Helical" evidence="1">
    <location>
        <begin position="369"/>
        <end position="390"/>
    </location>
</feature>
<reference evidence="2 3" key="1">
    <citation type="submission" date="2016-07" db="EMBL/GenBank/DDBJ databases">
        <title>Pervasive Adenine N6-methylation of Active Genes in Fungi.</title>
        <authorList>
            <consortium name="DOE Joint Genome Institute"/>
            <person name="Mondo S.J."/>
            <person name="Dannebaum R.O."/>
            <person name="Kuo R.C."/>
            <person name="Labutti K."/>
            <person name="Haridas S."/>
            <person name="Kuo A."/>
            <person name="Salamov A."/>
            <person name="Ahrendt S.R."/>
            <person name="Lipzen A."/>
            <person name="Sullivan W."/>
            <person name="Andreopoulos W.B."/>
            <person name="Clum A."/>
            <person name="Lindquist E."/>
            <person name="Daum C."/>
            <person name="Ramamoorthy G.K."/>
            <person name="Gryganskyi A."/>
            <person name="Culley D."/>
            <person name="Magnuson J.K."/>
            <person name="James T.Y."/>
            <person name="O'Malley M.A."/>
            <person name="Stajich J.E."/>
            <person name="Spatafora J.W."/>
            <person name="Visel A."/>
            <person name="Grigoriev I.V."/>
        </authorList>
    </citation>
    <scope>NUCLEOTIDE SEQUENCE [LARGE SCALE GENOMIC DNA]</scope>
    <source>
        <strain evidence="2 3">12-1054</strain>
    </source>
</reference>
<name>A0A1Y2ESV6_PROLT</name>
<gene>
    <name evidence="2" type="ORF">BCR37DRAFT_384650</name>
</gene>
<feature type="transmembrane region" description="Helical" evidence="1">
    <location>
        <begin position="90"/>
        <end position="117"/>
    </location>
</feature>
<dbReference type="Proteomes" id="UP000193685">
    <property type="component" value="Unassembled WGS sequence"/>
</dbReference>
<comment type="caution">
    <text evidence="2">The sequence shown here is derived from an EMBL/GenBank/DDBJ whole genome shotgun (WGS) entry which is preliminary data.</text>
</comment>
<dbReference type="STRING" id="56484.A0A1Y2ESV6"/>
<protein>
    <recommendedName>
        <fullName evidence="4">G-protein coupled receptors family 2 profile 2 domain-containing protein</fullName>
    </recommendedName>
</protein>
<evidence type="ECO:0000256" key="1">
    <source>
        <dbReference type="SAM" id="Phobius"/>
    </source>
</evidence>
<feature type="transmembrane region" description="Helical" evidence="1">
    <location>
        <begin position="175"/>
        <end position="201"/>
    </location>
</feature>
<evidence type="ECO:0000313" key="2">
    <source>
        <dbReference type="EMBL" id="ORY73925.1"/>
    </source>
</evidence>
<dbReference type="RefSeq" id="XP_040721930.1">
    <property type="nucleotide sequence ID" value="XM_040870278.1"/>
</dbReference>
<dbReference type="EMBL" id="MCFI01000032">
    <property type="protein sequence ID" value="ORY73925.1"/>
    <property type="molecule type" value="Genomic_DNA"/>
</dbReference>
<keyword evidence="1" id="KW-0812">Transmembrane</keyword>
<keyword evidence="1" id="KW-0472">Membrane</keyword>